<accession>A0A6P7FKI4</accession>
<dbReference type="AlphaFoldDB" id="A0A6P7FKI4"/>
<feature type="domain" description="THAP-type" evidence="6">
    <location>
        <begin position="1"/>
        <end position="84"/>
    </location>
</feature>
<evidence type="ECO:0000256" key="2">
    <source>
        <dbReference type="ARBA" id="ARBA00022771"/>
    </source>
</evidence>
<dbReference type="InterPro" id="IPR006612">
    <property type="entry name" value="THAP_Znf"/>
</dbReference>
<evidence type="ECO:0000256" key="3">
    <source>
        <dbReference type="ARBA" id="ARBA00022833"/>
    </source>
</evidence>
<dbReference type="Pfam" id="PF05485">
    <property type="entry name" value="THAP"/>
    <property type="match status" value="1"/>
</dbReference>
<reference evidence="9" key="1">
    <citation type="submission" date="2025-04" db="UniProtKB">
        <authorList>
            <consortium name="RefSeq"/>
        </authorList>
    </citation>
    <scope>IDENTIFICATION</scope>
    <source>
        <tissue evidence="9">Whole insect</tissue>
    </source>
</reference>
<gene>
    <name evidence="9" type="primary">LOC114328728</name>
</gene>
<evidence type="ECO:0000256" key="1">
    <source>
        <dbReference type="ARBA" id="ARBA00022723"/>
    </source>
</evidence>
<evidence type="ECO:0000259" key="6">
    <source>
        <dbReference type="PROSITE" id="PS50950"/>
    </source>
</evidence>
<evidence type="ECO:0000256" key="4">
    <source>
        <dbReference type="ARBA" id="ARBA00023125"/>
    </source>
</evidence>
<dbReference type="OrthoDB" id="8948150at2759"/>
<sequence>MVFKCCVNGCNNYNKDAQMHIFPKDRALYDIWINKIDREDLKVKPMDRVRKSYRICTIHFGSKARYVGLRNKSTLKCDAIPSLFPNTVHRREG</sequence>
<evidence type="ECO:0000256" key="5">
    <source>
        <dbReference type="PROSITE-ProRule" id="PRU00309"/>
    </source>
</evidence>
<dbReference type="InterPro" id="IPR026516">
    <property type="entry name" value="THAP1/10"/>
</dbReference>
<dbReference type="Proteomes" id="UP001652700">
    <property type="component" value="Unplaced"/>
</dbReference>
<dbReference type="EnsemblMetazoa" id="XM_028277672.2">
    <property type="protein sequence ID" value="XP_028133473.1"/>
    <property type="gene ID" value="LOC114328728"/>
</dbReference>
<evidence type="ECO:0000313" key="9">
    <source>
        <dbReference type="RefSeq" id="XP_028133473.1"/>
    </source>
</evidence>
<dbReference type="RefSeq" id="XP_028133473.1">
    <property type="nucleotide sequence ID" value="XM_028277672.1"/>
</dbReference>
<keyword evidence="4 5" id="KW-0238">DNA-binding</keyword>
<dbReference type="PROSITE" id="PS50950">
    <property type="entry name" value="ZF_THAP"/>
    <property type="match status" value="1"/>
</dbReference>
<name>A0A6P7FKI4_DIAVI</name>
<dbReference type="PANTHER" id="PTHR46600">
    <property type="entry name" value="THAP DOMAIN-CONTAINING"/>
    <property type="match status" value="1"/>
</dbReference>
<dbReference type="SMART" id="SM00980">
    <property type="entry name" value="THAP"/>
    <property type="match status" value="1"/>
</dbReference>
<evidence type="ECO:0000313" key="8">
    <source>
        <dbReference type="Proteomes" id="UP001652700"/>
    </source>
</evidence>
<dbReference type="SMART" id="SM00692">
    <property type="entry name" value="DM3"/>
    <property type="match status" value="1"/>
</dbReference>
<organism evidence="9">
    <name type="scientific">Diabrotica virgifera virgifera</name>
    <name type="common">western corn rootworm</name>
    <dbReference type="NCBI Taxonomy" id="50390"/>
    <lineage>
        <taxon>Eukaryota</taxon>
        <taxon>Metazoa</taxon>
        <taxon>Ecdysozoa</taxon>
        <taxon>Arthropoda</taxon>
        <taxon>Hexapoda</taxon>
        <taxon>Insecta</taxon>
        <taxon>Pterygota</taxon>
        <taxon>Neoptera</taxon>
        <taxon>Endopterygota</taxon>
        <taxon>Coleoptera</taxon>
        <taxon>Polyphaga</taxon>
        <taxon>Cucujiformia</taxon>
        <taxon>Chrysomeloidea</taxon>
        <taxon>Chrysomelidae</taxon>
        <taxon>Galerucinae</taxon>
        <taxon>Diabroticina</taxon>
        <taxon>Diabroticites</taxon>
        <taxon>Diabrotica</taxon>
    </lineage>
</organism>
<keyword evidence="8" id="KW-1185">Reference proteome</keyword>
<dbReference type="PANTHER" id="PTHR46600:SF11">
    <property type="entry name" value="THAP DOMAIN-CONTAINING PROTEIN 10"/>
    <property type="match status" value="1"/>
</dbReference>
<protein>
    <submittedName>
        <fullName evidence="9">52 kDa repressor of the inhibitor of the protein kinase-like isoform X2</fullName>
    </submittedName>
</protein>
<evidence type="ECO:0000313" key="7">
    <source>
        <dbReference type="EnsemblMetazoa" id="XP_028133473.1"/>
    </source>
</evidence>
<dbReference type="GO" id="GO:0043565">
    <property type="term" value="F:sequence-specific DNA binding"/>
    <property type="evidence" value="ECO:0007669"/>
    <property type="project" value="InterPro"/>
</dbReference>
<keyword evidence="2 5" id="KW-0863">Zinc-finger</keyword>
<dbReference type="GO" id="GO:0008270">
    <property type="term" value="F:zinc ion binding"/>
    <property type="evidence" value="ECO:0007669"/>
    <property type="project" value="UniProtKB-KW"/>
</dbReference>
<proteinExistence type="predicted"/>
<reference evidence="7" key="2">
    <citation type="submission" date="2025-05" db="UniProtKB">
        <authorList>
            <consortium name="EnsemblMetazoa"/>
        </authorList>
    </citation>
    <scope>IDENTIFICATION</scope>
</reference>
<dbReference type="SUPFAM" id="SSF57716">
    <property type="entry name" value="Glucocorticoid receptor-like (DNA-binding domain)"/>
    <property type="match status" value="1"/>
</dbReference>
<keyword evidence="1" id="KW-0479">Metal-binding</keyword>
<keyword evidence="3" id="KW-0862">Zinc</keyword>
<dbReference type="GeneID" id="114328728"/>